<evidence type="ECO:0000313" key="5">
    <source>
        <dbReference type="Proteomes" id="UP000242770"/>
    </source>
</evidence>
<feature type="transmembrane region" description="Helical" evidence="2">
    <location>
        <begin position="676"/>
        <end position="697"/>
    </location>
</feature>
<evidence type="ECO:0000256" key="1">
    <source>
        <dbReference type="SAM" id="MobiDB-lite"/>
    </source>
</evidence>
<feature type="compositionally biased region" description="Low complexity" evidence="1">
    <location>
        <begin position="240"/>
        <end position="249"/>
    </location>
</feature>
<protein>
    <submittedName>
        <fullName evidence="3">Uncharacterized protein</fullName>
    </submittedName>
</protein>
<feature type="compositionally biased region" description="Polar residues" evidence="1">
    <location>
        <begin position="115"/>
        <end position="136"/>
    </location>
</feature>
<feature type="region of interest" description="Disordered" evidence="1">
    <location>
        <begin position="225"/>
        <end position="251"/>
    </location>
</feature>
<reference evidence="5" key="2">
    <citation type="submission" date="2014-06" db="EMBL/GenBank/DDBJ databases">
        <authorList>
            <person name="Berkman P.J."/>
        </authorList>
    </citation>
    <scope>NUCLEOTIDE SEQUENCE [LARGE SCALE GENOMIC DNA]</scope>
</reference>
<dbReference type="AlphaFoldDB" id="A0A0F7S3E9"/>
<dbReference type="EMBL" id="LK056694">
    <property type="protein sequence ID" value="CDU26279.1"/>
    <property type="molecule type" value="Genomic_DNA"/>
</dbReference>
<organism evidence="3 5">
    <name type="scientific">Sporisorium scitamineum</name>
    <dbReference type="NCBI Taxonomy" id="49012"/>
    <lineage>
        <taxon>Eukaryota</taxon>
        <taxon>Fungi</taxon>
        <taxon>Dikarya</taxon>
        <taxon>Basidiomycota</taxon>
        <taxon>Ustilaginomycotina</taxon>
        <taxon>Ustilaginomycetes</taxon>
        <taxon>Ustilaginales</taxon>
        <taxon>Ustilaginaceae</taxon>
        <taxon>Sporisorium</taxon>
    </lineage>
</organism>
<evidence type="ECO:0000313" key="4">
    <source>
        <dbReference type="EMBL" id="CDU26279.1"/>
    </source>
</evidence>
<proteinExistence type="predicted"/>
<evidence type="ECO:0000256" key="2">
    <source>
        <dbReference type="SAM" id="Phobius"/>
    </source>
</evidence>
<keyword evidence="2" id="KW-0472">Membrane</keyword>
<feature type="region of interest" description="Disordered" evidence="1">
    <location>
        <begin position="488"/>
        <end position="512"/>
    </location>
</feature>
<keyword evidence="2" id="KW-0812">Transmembrane</keyword>
<dbReference type="STRING" id="49012.A0A0F7S3E9"/>
<dbReference type="EMBL" id="CCFA01004609">
    <property type="protein sequence ID" value="CDS01804.1"/>
    <property type="molecule type" value="Genomic_DNA"/>
</dbReference>
<accession>A0A0F7S3E9</accession>
<sequence>MSSSPPATRAGSSSFSTRTRICKKLVIKGHASSSGASYTLFSKIQVPTTETNETYLLFTDPHVELQDAIVHRLDTAGAAPALSTSAATAANSLGIPLSIDHEMNDSFIDHEPRQTAKSNAQTGPKSDTSNLPTVIQTDDGKVTLRTSFRSSPRSKRAVSLQQPSTSYMVTLHLFAKPLSKPPFAPFSVRLAVPVCLNNFMRFTVDESMDSDFGLQGMAVEVDPPILPVSSQRKPPRRRFSAASSHRAPSIASFSDDEADVTLLGSNSVDESDLEQDDTAIVGPFHACDALVVRIAAQQAGDLIDADHPLRILPNALRAKRALSSITYKPRVLQGSEFSVQAMQSSSSDTTTTTKLDFEASLDLFEPYFPGLDREVQLYVQLDPNVSILEWRSNTVDASRGIVSWCFGPVASSTPSPNQVPRSTAQGVLSGSPTFEIGDLVVLPDPNQHSTEEENLLSVAPPKGINDADFDFSMDNAAAPSTKQRRFSLQSSVSAKNVPSVPPSEPSDSSSGSEHMLVVTFSLLPLLQSTEPVSLCIRGTLMLDDALARAAQSGDVANLPRGLFSPAAQNHAYETVRLAAIEPAQGQSEAAPLHAESLDDSRETVQQVQQQEKTKLMLQGLNAEASGGKNVDDILRQALAIIAAHNESLSTSHRNANALERHDPRLAREGRDGGINWILRASHLLWTLFLTALIFMLFNAGQTANRTLSAKLDELSRIVEASTKANSHTFYSAAQKPDPVPEVFEPIIPASPSLSDDEGPTLPVDDVLGKAQGSPHAETLPEPNDAAKARSFWTESFSSKNSQTGTREAQLSYFVSNWLQDMLRMPIVFIRSLLSIFIAA</sequence>
<dbReference type="OrthoDB" id="3361340at2759"/>
<feature type="region of interest" description="Disordered" evidence="1">
    <location>
        <begin position="113"/>
        <end position="136"/>
    </location>
</feature>
<reference evidence="3" key="1">
    <citation type="submission" date="2014-06" db="EMBL/GenBank/DDBJ databases">
        <authorList>
            <person name="Berkman J.Paul."/>
        </authorList>
    </citation>
    <scope>NUCLEOTIDE SEQUENCE [LARGE SCALE GENOMIC DNA]</scope>
</reference>
<reference evidence="4" key="3">
    <citation type="submission" date="2014-06" db="EMBL/GenBank/DDBJ databases">
        <authorList>
            <person name="Ju J."/>
            <person name="Zhang J."/>
        </authorList>
    </citation>
    <scope>NUCLEOTIDE SEQUENCE</scope>
    <source>
        <strain evidence="4">SscI8</strain>
    </source>
</reference>
<keyword evidence="2" id="KW-1133">Transmembrane helix</keyword>
<evidence type="ECO:0000313" key="3">
    <source>
        <dbReference type="EMBL" id="CDS01804.1"/>
    </source>
</evidence>
<dbReference type="Proteomes" id="UP000242770">
    <property type="component" value="Unassembled WGS sequence"/>
</dbReference>
<name>A0A0F7S3E9_9BASI</name>
<keyword evidence="5" id="KW-1185">Reference proteome</keyword>
<gene>
    <name evidence="3" type="primary">SSCI75450.1</name>
    <name evidence="4" type="ORF">SPSC_06473</name>
</gene>